<name>A0ABV4K4T8_9BACT</name>
<sequence length="229" mass="25914">MSRESYGFDGYVTLPTQWVNKDGETKIRMRNYEFFTKNGSMVTVKDGVTPFMAYLAKTFPKEFTKALGSVGWWLRKRIQEAAYSENPPHAHWPALSDIQRLRTLDDLKRERLGKKLRDPATHAFGALVKAVGYKRDKALMRVRVGFLSQDAAAKAARLQAGFSTKVTDKTRRFFAAAGLGIPKGETIETEGRALIQPVFEASKKEIGVRIETKISEYLGRSERRYSRAA</sequence>
<comment type="caution">
    <text evidence="1">The sequence shown here is derived from an EMBL/GenBank/DDBJ whole genome shotgun (WGS) entry which is preliminary data.</text>
</comment>
<accession>A0ABV4K4T8</accession>
<reference evidence="1 2" key="1">
    <citation type="submission" date="2024-08" db="EMBL/GenBank/DDBJ databases">
        <title>Sulfate-reducing bacteria isolated from formation water of the oil field in Kazakhstan and description of Pseudodesulfovibrio sp.</title>
        <authorList>
            <person name="Bidzhieva S.K."/>
            <person name="Tourova T.P."/>
            <person name="Grouzdev D.S."/>
            <person name="Beletsky A.V."/>
            <person name="Sokolova D.S."/>
            <person name="Samigullina S.R."/>
            <person name="Poltaraus A.B."/>
            <person name="Avtukh A.N."/>
            <person name="Tereshina V.M."/>
            <person name="Zhaparov N.S."/>
            <person name="Mardanov A.V."/>
            <person name="Nazina T.N."/>
        </authorList>
    </citation>
    <scope>NUCLEOTIDE SEQUENCE [LARGE SCALE GENOMIC DNA]</scope>
    <source>
        <strain evidence="1 2">9FUS</strain>
    </source>
</reference>
<dbReference type="EMBL" id="JBGLYH010000023">
    <property type="protein sequence ID" value="MEZ7197024.1"/>
    <property type="molecule type" value="Genomic_DNA"/>
</dbReference>
<dbReference type="Proteomes" id="UP001568698">
    <property type="component" value="Unassembled WGS sequence"/>
</dbReference>
<gene>
    <name evidence="1" type="ORF">AB6M95_09720</name>
</gene>
<keyword evidence="2" id="KW-1185">Reference proteome</keyword>
<dbReference type="RefSeq" id="WP_371386543.1">
    <property type="nucleotide sequence ID" value="NZ_JBGLYH010000023.1"/>
</dbReference>
<protein>
    <submittedName>
        <fullName evidence="1">Uncharacterized protein</fullName>
    </submittedName>
</protein>
<evidence type="ECO:0000313" key="1">
    <source>
        <dbReference type="EMBL" id="MEZ7197024.1"/>
    </source>
</evidence>
<organism evidence="1 2">
    <name type="scientific">Pseudodesulfovibrio karagichevae</name>
    <dbReference type="NCBI Taxonomy" id="3239305"/>
    <lineage>
        <taxon>Bacteria</taxon>
        <taxon>Pseudomonadati</taxon>
        <taxon>Thermodesulfobacteriota</taxon>
        <taxon>Desulfovibrionia</taxon>
        <taxon>Desulfovibrionales</taxon>
        <taxon>Desulfovibrionaceae</taxon>
    </lineage>
</organism>
<proteinExistence type="predicted"/>
<evidence type="ECO:0000313" key="2">
    <source>
        <dbReference type="Proteomes" id="UP001568698"/>
    </source>
</evidence>